<dbReference type="AlphaFoldDB" id="A0A158K173"/>
<dbReference type="Proteomes" id="UP000054683">
    <property type="component" value="Unassembled WGS sequence"/>
</dbReference>
<accession>A0A158K173</accession>
<sequence>MLFLPQSVSVTFQGQTSCAANSFNGYHSSNGNVLYVVIPTCSVPTTTPYGIVLNTLTVVCSHELSEIITDPSGGSGWTDSNTNPRDEIGDICQGTGYPQFQLSPVGNVQTSGGQTFQVQAIWSQIQNNCVFGPEVGFSALDLPTAVYGGQPVSGTLFLSDPVPALPVAGATISLSTNNAAATFNSSTVIVPPGTSTAPITASTVAVADATVVTATAKLGAQTVQQSLTVLSPAIAAFKYVPASAQGYQYPPNAPQGSLTLNVTAAAGGLNVSIVSSEPLLVVPIPDIVPIPAGAVSPIEAFYLQVDPAGVTTPVTLTASVSGSAIPFTFEVLAGGPSNIVVKSLTLSPSTVTGGSTSFAHFTLAAAVGPGGATSR</sequence>
<reference evidence="1 2" key="1">
    <citation type="submission" date="2016-01" db="EMBL/GenBank/DDBJ databases">
        <authorList>
            <person name="Oliw E.H."/>
        </authorList>
    </citation>
    <scope>NUCLEOTIDE SEQUENCE [LARGE SCALE GENOMIC DNA]</scope>
    <source>
        <strain evidence="1">LMG 27134</strain>
    </source>
</reference>
<evidence type="ECO:0000313" key="2">
    <source>
        <dbReference type="Proteomes" id="UP000054683"/>
    </source>
</evidence>
<protein>
    <submittedName>
        <fullName evidence="1">Uncharacterized protein</fullName>
    </submittedName>
</protein>
<proteinExistence type="predicted"/>
<dbReference type="EMBL" id="FCOK02000158">
    <property type="protein sequence ID" value="SAL74469.1"/>
    <property type="molecule type" value="Genomic_DNA"/>
</dbReference>
<organism evidence="1 2">
    <name type="scientific">Caballeronia udeis</name>
    <dbReference type="NCBI Taxonomy" id="1232866"/>
    <lineage>
        <taxon>Bacteria</taxon>
        <taxon>Pseudomonadati</taxon>
        <taxon>Pseudomonadota</taxon>
        <taxon>Betaproteobacteria</taxon>
        <taxon>Burkholderiales</taxon>
        <taxon>Burkholderiaceae</taxon>
        <taxon>Caballeronia</taxon>
    </lineage>
</organism>
<gene>
    <name evidence="1" type="ORF">AWB69_09195</name>
</gene>
<name>A0A158K173_9BURK</name>
<evidence type="ECO:0000313" key="1">
    <source>
        <dbReference type="EMBL" id="SAL74469.1"/>
    </source>
</evidence>